<name>A0A0B6RKU9_BURPL</name>
<gene>
    <name evidence="9" type="ORF">BGL_1c14010</name>
</gene>
<dbReference type="InterPro" id="IPR036259">
    <property type="entry name" value="MFS_trans_sf"/>
</dbReference>
<evidence type="ECO:0000313" key="9">
    <source>
        <dbReference type="EMBL" id="AJK45917.1"/>
    </source>
</evidence>
<dbReference type="EMBL" id="CP002580">
    <property type="protein sequence ID" value="AJK45917.1"/>
    <property type="molecule type" value="Genomic_DNA"/>
</dbReference>
<dbReference type="GO" id="GO:0022857">
    <property type="term" value="F:transmembrane transporter activity"/>
    <property type="evidence" value="ECO:0007669"/>
    <property type="project" value="InterPro"/>
</dbReference>
<feature type="transmembrane region" description="Helical" evidence="7">
    <location>
        <begin position="331"/>
        <end position="350"/>
    </location>
</feature>
<evidence type="ECO:0000256" key="1">
    <source>
        <dbReference type="ARBA" id="ARBA00004651"/>
    </source>
</evidence>
<evidence type="ECO:0000313" key="10">
    <source>
        <dbReference type="Proteomes" id="UP000031838"/>
    </source>
</evidence>
<dbReference type="InterPro" id="IPR020846">
    <property type="entry name" value="MFS_dom"/>
</dbReference>
<feature type="transmembrane region" description="Helical" evidence="7">
    <location>
        <begin position="357"/>
        <end position="379"/>
    </location>
</feature>
<dbReference type="Pfam" id="PF07690">
    <property type="entry name" value="MFS_1"/>
    <property type="match status" value="1"/>
</dbReference>
<evidence type="ECO:0000256" key="2">
    <source>
        <dbReference type="ARBA" id="ARBA00022475"/>
    </source>
</evidence>
<feature type="transmembrane region" description="Helical" evidence="7">
    <location>
        <begin position="39"/>
        <end position="63"/>
    </location>
</feature>
<sequence>MDRRLLTLALGMFALGTDSFVFGGILPQIARSFHVSIGAAGQLITVYAPIFALLAPTIAALAAGVARKRLLLGGMGLFVVANLGTMLAPNLGIALAMRALAGLGAAMFSPTASGTGTLLVAPQRRGFALSIIVVGLTTATALGTPLGAVIGGIADWRWTLAFVALLGAAGFAGIQALLPEVPLPPAISLAKRLAPLTDARGPDARHHRARADRHLRHLRRLLRGVRPRRRRQRRRARHAAGALGAGRHVLEPDNGTRARPDRLAQGGGRDAGRRGGVIVTMPWSGRHLWSAALAVTVWGACAWGVLVPQQFRLVSLNPPMAAVLVGLNTSATYVGVSIAGVIGAAAIPVVGSHHLGYLASAVVGVALVFSELATARIAAAASREAACGAATAQAHRPL</sequence>
<keyword evidence="3 7" id="KW-0812">Transmembrane</keyword>
<feature type="transmembrane region" description="Helical" evidence="7">
    <location>
        <begin position="156"/>
        <end position="178"/>
    </location>
</feature>
<keyword evidence="4 7" id="KW-1133">Transmembrane helix</keyword>
<dbReference type="HOGENOM" id="CLU_001265_61_5_4"/>
<keyword evidence="5 7" id="KW-0472">Membrane</keyword>
<dbReference type="AlphaFoldDB" id="A0A0B6RKU9"/>
<keyword evidence="2" id="KW-1003">Cell membrane</keyword>
<evidence type="ECO:0000256" key="3">
    <source>
        <dbReference type="ARBA" id="ARBA00022692"/>
    </source>
</evidence>
<feature type="compositionally biased region" description="Basic and acidic residues" evidence="6">
    <location>
        <begin position="248"/>
        <end position="262"/>
    </location>
</feature>
<feature type="region of interest" description="Disordered" evidence="6">
    <location>
        <begin position="247"/>
        <end position="270"/>
    </location>
</feature>
<protein>
    <submittedName>
        <fullName evidence="9">Major facilitator superfamily MFS-1 transporter</fullName>
    </submittedName>
</protein>
<dbReference type="Proteomes" id="UP000031838">
    <property type="component" value="Chromosome 1"/>
</dbReference>
<dbReference type="PANTHER" id="PTHR43124:SF10">
    <property type="entry name" value="PURINE EFFLUX PUMP PBUE"/>
    <property type="match status" value="1"/>
</dbReference>
<dbReference type="PROSITE" id="PS50850">
    <property type="entry name" value="MFS"/>
    <property type="match status" value="1"/>
</dbReference>
<dbReference type="PANTHER" id="PTHR43124">
    <property type="entry name" value="PURINE EFFLUX PUMP PBUE"/>
    <property type="match status" value="1"/>
</dbReference>
<dbReference type="GO" id="GO:0005886">
    <property type="term" value="C:plasma membrane"/>
    <property type="evidence" value="ECO:0007669"/>
    <property type="project" value="UniProtKB-SubCell"/>
</dbReference>
<dbReference type="InterPro" id="IPR050189">
    <property type="entry name" value="MFS_Efflux_Transporters"/>
</dbReference>
<feature type="transmembrane region" description="Helical" evidence="7">
    <location>
        <begin position="127"/>
        <end position="150"/>
    </location>
</feature>
<organism evidence="9 10">
    <name type="scientific">Burkholderia plantarii</name>
    <dbReference type="NCBI Taxonomy" id="41899"/>
    <lineage>
        <taxon>Bacteria</taxon>
        <taxon>Pseudomonadati</taxon>
        <taxon>Pseudomonadota</taxon>
        <taxon>Betaproteobacteria</taxon>
        <taxon>Burkholderiales</taxon>
        <taxon>Burkholderiaceae</taxon>
        <taxon>Burkholderia</taxon>
    </lineage>
</organism>
<dbReference type="InterPro" id="IPR011701">
    <property type="entry name" value="MFS"/>
</dbReference>
<reference evidence="10" key="1">
    <citation type="submission" date="2011-03" db="EMBL/GenBank/DDBJ databases">
        <authorList>
            <person name="Voget S."/>
            <person name="Streit W.R."/>
            <person name="Jaeger K.E."/>
            <person name="Daniel R."/>
        </authorList>
    </citation>
    <scope>NUCLEOTIDE SEQUENCE [LARGE SCALE GENOMIC DNA]</scope>
    <source>
        <strain evidence="10">PG1</strain>
    </source>
</reference>
<dbReference type="KEGG" id="bgp:BGL_1c14010"/>
<reference evidence="9 10" key="2">
    <citation type="journal article" date="2016" name="Appl. Microbiol. Biotechnol.">
        <title>Mutations improving production and secretion of extracellular lipase by Burkholderia glumae PG1.</title>
        <authorList>
            <person name="Knapp A."/>
            <person name="Voget S."/>
            <person name="Gao R."/>
            <person name="Zaburannyi N."/>
            <person name="Krysciak D."/>
            <person name="Breuer M."/>
            <person name="Hauer B."/>
            <person name="Streit W.R."/>
            <person name="Muller R."/>
            <person name="Daniel R."/>
            <person name="Jaeger K.E."/>
        </authorList>
    </citation>
    <scope>NUCLEOTIDE SEQUENCE [LARGE SCALE GENOMIC DNA]</scope>
    <source>
        <strain evidence="9 10">PG1</strain>
    </source>
</reference>
<evidence type="ECO:0000256" key="6">
    <source>
        <dbReference type="SAM" id="MobiDB-lite"/>
    </source>
</evidence>
<accession>A0A0B6RKU9</accession>
<evidence type="ECO:0000256" key="5">
    <source>
        <dbReference type="ARBA" id="ARBA00023136"/>
    </source>
</evidence>
<proteinExistence type="predicted"/>
<dbReference type="RefSeq" id="WP_080937117.1">
    <property type="nucleotide sequence ID" value="NZ_CP002580.1"/>
</dbReference>
<evidence type="ECO:0000256" key="4">
    <source>
        <dbReference type="ARBA" id="ARBA00022989"/>
    </source>
</evidence>
<dbReference type="SUPFAM" id="SSF103473">
    <property type="entry name" value="MFS general substrate transporter"/>
    <property type="match status" value="1"/>
</dbReference>
<dbReference type="Gene3D" id="1.20.1250.20">
    <property type="entry name" value="MFS general substrate transporter like domains"/>
    <property type="match status" value="1"/>
</dbReference>
<evidence type="ECO:0000256" key="7">
    <source>
        <dbReference type="SAM" id="Phobius"/>
    </source>
</evidence>
<comment type="subcellular location">
    <subcellularLocation>
        <location evidence="1">Cell membrane</location>
        <topology evidence="1">Multi-pass membrane protein</topology>
    </subcellularLocation>
</comment>
<feature type="transmembrane region" description="Helical" evidence="7">
    <location>
        <begin position="288"/>
        <end position="311"/>
    </location>
</feature>
<feature type="domain" description="Major facilitator superfamily (MFS) profile" evidence="8">
    <location>
        <begin position="4"/>
        <end position="398"/>
    </location>
</feature>
<keyword evidence="10" id="KW-1185">Reference proteome</keyword>
<evidence type="ECO:0000259" key="8">
    <source>
        <dbReference type="PROSITE" id="PS50850"/>
    </source>
</evidence>